<keyword evidence="2" id="KW-1185">Reference proteome</keyword>
<sequence length="173" mass="19016">MSDSATQPQSSSIFTIITSIPASVASAISSYLPGGSTAKSEPPMPEIYNKWGQELIERNTAYRSVFSAFKPIKVTVESGSTPSQELKSNYDEACGTLLHVIKTQNPCNWIAPGGREDTWGRWASGETNAPNEQVRQEAFSQYDEKGEIQTEWNAMTSWASAKNAEWDELTSVL</sequence>
<organism evidence="1 2">
    <name type="scientific">Kwoniella mangroviensis CBS 10435</name>
    <dbReference type="NCBI Taxonomy" id="1331196"/>
    <lineage>
        <taxon>Eukaryota</taxon>
        <taxon>Fungi</taxon>
        <taxon>Dikarya</taxon>
        <taxon>Basidiomycota</taxon>
        <taxon>Agaricomycotina</taxon>
        <taxon>Tremellomycetes</taxon>
        <taxon>Tremellales</taxon>
        <taxon>Cryptococcaceae</taxon>
        <taxon>Kwoniella</taxon>
    </lineage>
</organism>
<protein>
    <submittedName>
        <fullName evidence="1">Uncharacterized protein</fullName>
    </submittedName>
</protein>
<accession>A0A1B9IJI7</accession>
<name>A0A1B9IJI7_9TREE</name>
<gene>
    <name evidence="1" type="ORF">L486_06594</name>
</gene>
<dbReference type="EMBL" id="KI669465">
    <property type="protein sequence ID" value="OCF55839.1"/>
    <property type="molecule type" value="Genomic_DNA"/>
</dbReference>
<evidence type="ECO:0000313" key="2">
    <source>
        <dbReference type="Proteomes" id="UP000092583"/>
    </source>
</evidence>
<proteinExistence type="predicted"/>
<evidence type="ECO:0000313" key="1">
    <source>
        <dbReference type="EMBL" id="OCF55839.1"/>
    </source>
</evidence>
<dbReference type="AlphaFoldDB" id="A0A1B9IJI7"/>
<reference evidence="1 2" key="1">
    <citation type="submission" date="2013-07" db="EMBL/GenBank/DDBJ databases">
        <title>The Genome Sequence of Kwoniella mangroviensis CBS10435.</title>
        <authorList>
            <consortium name="The Broad Institute Genome Sequencing Platform"/>
            <person name="Cuomo C."/>
            <person name="Litvintseva A."/>
            <person name="Chen Y."/>
            <person name="Heitman J."/>
            <person name="Sun S."/>
            <person name="Springer D."/>
            <person name="Dromer F."/>
            <person name="Young S.K."/>
            <person name="Zeng Q."/>
            <person name="Gargeya S."/>
            <person name="Fitzgerald M."/>
            <person name="Abouelleil A."/>
            <person name="Alvarado L."/>
            <person name="Berlin A.M."/>
            <person name="Chapman S.B."/>
            <person name="Dewar J."/>
            <person name="Goldberg J."/>
            <person name="Griggs A."/>
            <person name="Gujja S."/>
            <person name="Hansen M."/>
            <person name="Howarth C."/>
            <person name="Imamovic A."/>
            <person name="Larimer J."/>
            <person name="McCowan C."/>
            <person name="Murphy C."/>
            <person name="Pearson M."/>
            <person name="Priest M."/>
            <person name="Roberts A."/>
            <person name="Saif S."/>
            <person name="Shea T."/>
            <person name="Sykes S."/>
            <person name="Wortman J."/>
            <person name="Nusbaum C."/>
            <person name="Birren B."/>
        </authorList>
    </citation>
    <scope>NUCLEOTIDE SEQUENCE [LARGE SCALE GENOMIC DNA]</scope>
    <source>
        <strain evidence="1 2">CBS 10435</strain>
    </source>
</reference>
<reference evidence="2" key="2">
    <citation type="submission" date="2013-12" db="EMBL/GenBank/DDBJ databases">
        <title>Evolution of pathogenesis and genome organization in the Tremellales.</title>
        <authorList>
            <person name="Cuomo C."/>
            <person name="Litvintseva A."/>
            <person name="Heitman J."/>
            <person name="Chen Y."/>
            <person name="Sun S."/>
            <person name="Springer D."/>
            <person name="Dromer F."/>
            <person name="Young S."/>
            <person name="Zeng Q."/>
            <person name="Chapman S."/>
            <person name="Gujja S."/>
            <person name="Saif S."/>
            <person name="Birren B."/>
        </authorList>
    </citation>
    <scope>NUCLEOTIDE SEQUENCE [LARGE SCALE GENOMIC DNA]</scope>
    <source>
        <strain evidence="2">CBS 10435</strain>
    </source>
</reference>
<dbReference type="Proteomes" id="UP000092583">
    <property type="component" value="Unassembled WGS sequence"/>
</dbReference>